<gene>
    <name evidence="1" type="ORF">C7456_1192</name>
</gene>
<accession>A0A316HNR3</accession>
<proteinExistence type="predicted"/>
<reference evidence="1 2" key="1">
    <citation type="submission" date="2018-05" db="EMBL/GenBank/DDBJ databases">
        <title>Genomic Encyclopedia of Type Strains, Phase IV (KMG-IV): sequencing the most valuable type-strain genomes for metagenomic binning, comparative biology and taxonomic classification.</title>
        <authorList>
            <person name="Goeker M."/>
        </authorList>
    </citation>
    <scope>NUCLEOTIDE SEQUENCE [LARGE SCALE GENOMIC DNA]</scope>
    <source>
        <strain evidence="1 2">DSM 14263</strain>
    </source>
</reference>
<keyword evidence="2" id="KW-1185">Reference proteome</keyword>
<protein>
    <submittedName>
        <fullName evidence="1">Uncharacterized protein</fullName>
    </submittedName>
</protein>
<evidence type="ECO:0000313" key="2">
    <source>
        <dbReference type="Proteomes" id="UP000245812"/>
    </source>
</evidence>
<dbReference type="Proteomes" id="UP000245812">
    <property type="component" value="Unassembled WGS sequence"/>
</dbReference>
<name>A0A316HNR3_9GAMM</name>
<dbReference type="AlphaFoldDB" id="A0A316HNR3"/>
<comment type="caution">
    <text evidence="1">The sequence shown here is derived from an EMBL/GenBank/DDBJ whole genome shotgun (WGS) entry which is preliminary data.</text>
</comment>
<sequence>MLGRVRRRSCDSQLKVGANQVKVSDFTHDRTNRVDT</sequence>
<evidence type="ECO:0000313" key="1">
    <source>
        <dbReference type="EMBL" id="PWK81821.1"/>
    </source>
</evidence>
<dbReference type="EMBL" id="QGHC01000019">
    <property type="protein sequence ID" value="PWK81821.1"/>
    <property type="molecule type" value="Genomic_DNA"/>
</dbReference>
<organism evidence="1 2">
    <name type="scientific">Fulvimonas soli</name>
    <dbReference type="NCBI Taxonomy" id="155197"/>
    <lineage>
        <taxon>Bacteria</taxon>
        <taxon>Pseudomonadati</taxon>
        <taxon>Pseudomonadota</taxon>
        <taxon>Gammaproteobacteria</taxon>
        <taxon>Lysobacterales</taxon>
        <taxon>Rhodanobacteraceae</taxon>
        <taxon>Fulvimonas</taxon>
    </lineage>
</organism>